<feature type="region of interest" description="Disordered" evidence="1">
    <location>
        <begin position="22"/>
        <end position="60"/>
    </location>
</feature>
<evidence type="ECO:0000313" key="2">
    <source>
        <dbReference type="EMBL" id="KAH9839595.1"/>
    </source>
</evidence>
<name>A0A9W7SX79_9PEZI</name>
<evidence type="ECO:0000313" key="3">
    <source>
        <dbReference type="Proteomes" id="UP001138500"/>
    </source>
</evidence>
<reference evidence="2 3" key="1">
    <citation type="journal article" date="2018" name="IMA Fungus">
        <title>IMA Genome-F 10: Nine draft genome sequences of Claviceps purpurea s.lat., including C. arundinis, C. humidiphila, and C. cf. spartinae, pseudomolecules for the pitch canker pathogen Fusarium circinatum, draft genome of Davidsoniella eucalypti, Grosmannia galeiformis, Quambalaria eucalypti, and Teratosphaeria destructans.</title>
        <authorList>
            <person name="Wingfield B.D."/>
            <person name="Liu M."/>
            <person name="Nguyen H.D."/>
            <person name="Lane F.A."/>
            <person name="Morgan S.W."/>
            <person name="De Vos L."/>
            <person name="Wilken P.M."/>
            <person name="Duong T.A."/>
            <person name="Aylward J."/>
            <person name="Coetzee M.P."/>
            <person name="Dadej K."/>
            <person name="De Beer Z.W."/>
            <person name="Findlay W."/>
            <person name="Havenga M."/>
            <person name="Kolarik M."/>
            <person name="Menzies J.G."/>
            <person name="Naidoo K."/>
            <person name="Pochopski O."/>
            <person name="Shoukouhi P."/>
            <person name="Santana Q.C."/>
            <person name="Seifert K.A."/>
            <person name="Soal N."/>
            <person name="Steenkamp E.T."/>
            <person name="Tatham C.T."/>
            <person name="van der Nest M.A."/>
            <person name="Wingfield M.J."/>
        </authorList>
    </citation>
    <scope>NUCLEOTIDE SEQUENCE [LARGE SCALE GENOMIC DNA]</scope>
    <source>
        <strain evidence="2">CMW44962</strain>
    </source>
</reference>
<comment type="caution">
    <text evidence="2">The sequence shown here is derived from an EMBL/GenBank/DDBJ whole genome shotgun (WGS) entry which is preliminary data.</text>
</comment>
<keyword evidence="3" id="KW-1185">Reference proteome</keyword>
<dbReference type="EMBL" id="RIBY02000635">
    <property type="protein sequence ID" value="KAH9839595.1"/>
    <property type="molecule type" value="Genomic_DNA"/>
</dbReference>
<dbReference type="AlphaFoldDB" id="A0A9W7SX79"/>
<protein>
    <submittedName>
        <fullName evidence="2">Uncharacterized protein</fullName>
    </submittedName>
</protein>
<accession>A0A9W7SX79</accession>
<dbReference type="Proteomes" id="UP001138500">
    <property type="component" value="Unassembled WGS sequence"/>
</dbReference>
<gene>
    <name evidence="2" type="ORF">Tdes44962_MAKER08087</name>
</gene>
<organism evidence="2 3">
    <name type="scientific">Teratosphaeria destructans</name>
    <dbReference type="NCBI Taxonomy" id="418781"/>
    <lineage>
        <taxon>Eukaryota</taxon>
        <taxon>Fungi</taxon>
        <taxon>Dikarya</taxon>
        <taxon>Ascomycota</taxon>
        <taxon>Pezizomycotina</taxon>
        <taxon>Dothideomycetes</taxon>
        <taxon>Dothideomycetidae</taxon>
        <taxon>Mycosphaerellales</taxon>
        <taxon>Teratosphaeriaceae</taxon>
        <taxon>Teratosphaeria</taxon>
    </lineage>
</organism>
<sequence length="91" mass="8981">MSTQAVQRDIVVTGLWEGGSTRGLAATAAEEGPETVEETGRRGGGGGGGGDGRRGVGGEIGEGITGRVVGGLETGVVLVRRVVTTSMTLVA</sequence>
<proteinExistence type="predicted"/>
<reference evidence="2 3" key="2">
    <citation type="journal article" date="2021" name="Curr. Genet.">
        <title>Genetic response to nitrogen starvation in the aggressive Eucalyptus foliar pathogen Teratosphaeria destructans.</title>
        <authorList>
            <person name="Havenga M."/>
            <person name="Wingfield B.D."/>
            <person name="Wingfield M.J."/>
            <person name="Dreyer L.L."/>
            <person name="Roets F."/>
            <person name="Aylward J."/>
        </authorList>
    </citation>
    <scope>NUCLEOTIDE SEQUENCE [LARGE SCALE GENOMIC DNA]</scope>
    <source>
        <strain evidence="2">CMW44962</strain>
    </source>
</reference>
<evidence type="ECO:0000256" key="1">
    <source>
        <dbReference type="SAM" id="MobiDB-lite"/>
    </source>
</evidence>